<dbReference type="InParanoid" id="G2QCE2"/>
<sequence length="220" mass="22984">MQHILALVALVPAVLAQTYYGCYTEIPARALTGSSLIDYENMTIAVCEAHCTGLDFDIWGVEYGGECYCGNALAQGSFPAFVTDCAMPCPGDAATVCGGPNRLSLYGASEEAPVVTPQPHDPVSETQYAGCWSEVEGGARALAGTSAFSLSAMTVPACGDYCLNSGFLWFGLEYGAECYCGEELSVNSTSVAEADCDMPCSGDAATTCGGSNRLSVYQWV</sequence>
<keyword evidence="2" id="KW-0732">Signal</keyword>
<dbReference type="InterPro" id="IPR051589">
    <property type="entry name" value="Sialate-O-sulfotransferase"/>
</dbReference>
<organism evidence="4 5">
    <name type="scientific">Thermothelomyces thermophilus (strain ATCC 42464 / BCRC 31852 / DSM 1799)</name>
    <name type="common">Sporotrichum thermophile</name>
    <dbReference type="NCBI Taxonomy" id="573729"/>
    <lineage>
        <taxon>Eukaryota</taxon>
        <taxon>Fungi</taxon>
        <taxon>Dikarya</taxon>
        <taxon>Ascomycota</taxon>
        <taxon>Pezizomycotina</taxon>
        <taxon>Sordariomycetes</taxon>
        <taxon>Sordariomycetidae</taxon>
        <taxon>Sordariales</taxon>
        <taxon>Chaetomiaceae</taxon>
        <taxon>Thermothelomyces</taxon>
    </lineage>
</organism>
<reference evidence="4 5" key="1">
    <citation type="journal article" date="2011" name="Nat. Biotechnol.">
        <title>Comparative genomic analysis of the thermophilic biomass-degrading fungi Myceliophthora thermophila and Thielavia terrestris.</title>
        <authorList>
            <person name="Berka R.M."/>
            <person name="Grigoriev I.V."/>
            <person name="Otillar R."/>
            <person name="Salamov A."/>
            <person name="Grimwood J."/>
            <person name="Reid I."/>
            <person name="Ishmael N."/>
            <person name="John T."/>
            <person name="Darmond C."/>
            <person name="Moisan M.-C."/>
            <person name="Henrissat B."/>
            <person name="Coutinho P.M."/>
            <person name="Lombard V."/>
            <person name="Natvig D.O."/>
            <person name="Lindquist E."/>
            <person name="Schmutz J."/>
            <person name="Lucas S."/>
            <person name="Harris P."/>
            <person name="Powlowski J."/>
            <person name="Bellemare A."/>
            <person name="Taylor D."/>
            <person name="Butler G."/>
            <person name="de Vries R.P."/>
            <person name="Allijn I.E."/>
            <person name="van den Brink J."/>
            <person name="Ushinsky S."/>
            <person name="Storms R."/>
            <person name="Powell A.J."/>
            <person name="Paulsen I.T."/>
            <person name="Elbourne L.D.H."/>
            <person name="Baker S.E."/>
            <person name="Magnuson J."/>
            <person name="LaBoissiere S."/>
            <person name="Clutterbuck A.J."/>
            <person name="Martinez D."/>
            <person name="Wogulis M."/>
            <person name="de Leon A.L."/>
            <person name="Rey M.W."/>
            <person name="Tsang A."/>
        </authorList>
    </citation>
    <scope>NUCLEOTIDE SEQUENCE [LARGE SCALE GENOMIC DNA]</scope>
    <source>
        <strain evidence="5">ATCC 42464 / BCRC 31852 / DSM 1799</strain>
    </source>
</reference>
<feature type="signal peptide" evidence="2">
    <location>
        <begin position="1"/>
        <end position="16"/>
    </location>
</feature>
<evidence type="ECO:0000256" key="2">
    <source>
        <dbReference type="SAM" id="SignalP"/>
    </source>
</evidence>
<evidence type="ECO:0000256" key="1">
    <source>
        <dbReference type="ARBA" id="ARBA00022737"/>
    </source>
</evidence>
<proteinExistence type="predicted"/>
<protein>
    <recommendedName>
        <fullName evidence="3">WSC domain-containing protein</fullName>
    </recommendedName>
</protein>
<dbReference type="HOGENOM" id="CLU_063916_3_1_1"/>
<feature type="domain" description="WSC" evidence="3">
    <location>
        <begin position="16"/>
        <end position="109"/>
    </location>
</feature>
<dbReference type="PANTHER" id="PTHR45964:SF5">
    <property type="entry name" value="WSCD FAMILY MEMBER CG9164"/>
    <property type="match status" value="1"/>
</dbReference>
<dbReference type="KEGG" id="mtm:MYCTH_2303328"/>
<dbReference type="Pfam" id="PF01822">
    <property type="entry name" value="WSC"/>
    <property type="match status" value="2"/>
</dbReference>
<evidence type="ECO:0000313" key="5">
    <source>
        <dbReference type="Proteomes" id="UP000007322"/>
    </source>
</evidence>
<dbReference type="VEuPathDB" id="FungiDB:MYCTH_2303328"/>
<dbReference type="PANTHER" id="PTHR45964">
    <property type="entry name" value="WSCD FAMILY MEMBER CG9164"/>
    <property type="match status" value="1"/>
</dbReference>
<feature type="chain" id="PRO_5003435460" description="WSC domain-containing protein" evidence="2">
    <location>
        <begin position="17"/>
        <end position="220"/>
    </location>
</feature>
<dbReference type="EMBL" id="CP003004">
    <property type="protein sequence ID" value="AEO57317.1"/>
    <property type="molecule type" value="Genomic_DNA"/>
</dbReference>
<dbReference type="OMA" id="CHCGTGL"/>
<accession>G2QCE2</accession>
<feature type="domain" description="WSC" evidence="3">
    <location>
        <begin position="125"/>
        <end position="220"/>
    </location>
</feature>
<dbReference type="OrthoDB" id="5985073at2759"/>
<keyword evidence="1" id="KW-0677">Repeat</keyword>
<dbReference type="RefSeq" id="XP_003662562.1">
    <property type="nucleotide sequence ID" value="XM_003662514.1"/>
</dbReference>
<evidence type="ECO:0000313" key="4">
    <source>
        <dbReference type="EMBL" id="AEO57317.1"/>
    </source>
</evidence>
<dbReference type="Proteomes" id="UP000007322">
    <property type="component" value="Chromosome 3"/>
</dbReference>
<dbReference type="InterPro" id="IPR002889">
    <property type="entry name" value="WSC_carb-bd"/>
</dbReference>
<dbReference type="eggNOG" id="KOG4157">
    <property type="taxonomic scope" value="Eukaryota"/>
</dbReference>
<gene>
    <name evidence="4" type="ORF">MYCTH_2303328</name>
</gene>
<keyword evidence="5" id="KW-1185">Reference proteome</keyword>
<evidence type="ECO:0000259" key="3">
    <source>
        <dbReference type="PROSITE" id="PS51212"/>
    </source>
</evidence>
<name>G2QCE2_THET4</name>
<dbReference type="AlphaFoldDB" id="G2QCE2"/>
<dbReference type="GeneID" id="11512638"/>
<dbReference type="PROSITE" id="PS51212">
    <property type="entry name" value="WSC"/>
    <property type="match status" value="2"/>
</dbReference>
<dbReference type="SMART" id="SM00321">
    <property type="entry name" value="WSC"/>
    <property type="match status" value="2"/>
</dbReference>